<sequence>MKKILISLATVAVLVVAVLFGAKFATAQSSSQVAAVVDSLNPLVPEKTIYVKTTKPDSQDSYGTPVYKQTAVDAKGNTRPIEFTGMKQFKLDHYLALKAKGRMSRAIMKCKPTTSVKPRY</sequence>
<evidence type="ECO:0000256" key="1">
    <source>
        <dbReference type="SAM" id="SignalP"/>
    </source>
</evidence>
<name>A0A0R1QU86_9LACO</name>
<protein>
    <submittedName>
        <fullName evidence="2">Uncharacterized protein</fullName>
    </submittedName>
</protein>
<dbReference type="PANTHER" id="PTHR36433:SF2">
    <property type="entry name" value="YXEA FAMILY PROTEIN"/>
    <property type="match status" value="1"/>
</dbReference>
<proteinExistence type="predicted"/>
<dbReference type="InterPro" id="IPR036166">
    <property type="entry name" value="YxeA-like_sf"/>
</dbReference>
<keyword evidence="3" id="KW-1185">Reference proteome</keyword>
<dbReference type="SUPFAM" id="SSF159121">
    <property type="entry name" value="BC4932-like"/>
    <property type="match status" value="1"/>
</dbReference>
<keyword evidence="1" id="KW-0732">Signal</keyword>
<accession>A0A0R1QU86</accession>
<gene>
    <name evidence="2" type="ORF">FD01_GL000194</name>
</gene>
<reference evidence="2 3" key="1">
    <citation type="journal article" date="2015" name="Genome Announc.">
        <title>Expanding the biotechnology potential of lactobacilli through comparative genomics of 213 strains and associated genera.</title>
        <authorList>
            <person name="Sun Z."/>
            <person name="Harris H.M."/>
            <person name="McCann A."/>
            <person name="Guo C."/>
            <person name="Argimon S."/>
            <person name="Zhang W."/>
            <person name="Yang X."/>
            <person name="Jeffery I.B."/>
            <person name="Cooney J.C."/>
            <person name="Kagawa T.F."/>
            <person name="Liu W."/>
            <person name="Song Y."/>
            <person name="Salvetti E."/>
            <person name="Wrobel A."/>
            <person name="Rasinkangas P."/>
            <person name="Parkhill J."/>
            <person name="Rea M.C."/>
            <person name="O'Sullivan O."/>
            <person name="Ritari J."/>
            <person name="Douillard F.P."/>
            <person name="Paul Ross R."/>
            <person name="Yang R."/>
            <person name="Briner A.E."/>
            <person name="Felis G.E."/>
            <person name="de Vos W.M."/>
            <person name="Barrangou R."/>
            <person name="Klaenhammer T.R."/>
            <person name="Caufield P.W."/>
            <person name="Cui Y."/>
            <person name="Zhang H."/>
            <person name="O'Toole P.W."/>
        </authorList>
    </citation>
    <scope>NUCLEOTIDE SEQUENCE [LARGE SCALE GENOMIC DNA]</scope>
    <source>
        <strain evidence="2 3">DSM 13343</strain>
    </source>
</reference>
<dbReference type="Gene3D" id="2.40.50.480">
    <property type="match status" value="1"/>
</dbReference>
<comment type="caution">
    <text evidence="2">The sequence shown here is derived from an EMBL/GenBank/DDBJ whole genome shotgun (WGS) entry which is preliminary data.</text>
</comment>
<evidence type="ECO:0000313" key="2">
    <source>
        <dbReference type="EMBL" id="KRL47884.1"/>
    </source>
</evidence>
<dbReference type="Pfam" id="PF06486">
    <property type="entry name" value="DUF1093"/>
    <property type="match status" value="1"/>
</dbReference>
<dbReference type="PANTHER" id="PTHR36433">
    <property type="entry name" value="HYPOTHETICAL CYTOSOLIC PROTEIN"/>
    <property type="match status" value="1"/>
</dbReference>
<dbReference type="OrthoDB" id="2199916at2"/>
<feature type="chain" id="PRO_5006409604" evidence="1">
    <location>
        <begin position="28"/>
        <end position="120"/>
    </location>
</feature>
<dbReference type="PATRIC" id="fig|1423769.4.peg.211"/>
<dbReference type="AlphaFoldDB" id="A0A0R1QU86"/>
<dbReference type="RefSeq" id="WP_054716836.1">
    <property type="nucleotide sequence ID" value="NZ_AZEU01000091.1"/>
</dbReference>
<evidence type="ECO:0000313" key="3">
    <source>
        <dbReference type="Proteomes" id="UP000051790"/>
    </source>
</evidence>
<feature type="signal peptide" evidence="1">
    <location>
        <begin position="1"/>
        <end position="27"/>
    </location>
</feature>
<organism evidence="2 3">
    <name type="scientific">Lacticaseibacillus manihotivorans DSM 13343 = JCM 12514</name>
    <dbReference type="NCBI Taxonomy" id="1423769"/>
    <lineage>
        <taxon>Bacteria</taxon>
        <taxon>Bacillati</taxon>
        <taxon>Bacillota</taxon>
        <taxon>Bacilli</taxon>
        <taxon>Lactobacillales</taxon>
        <taxon>Lactobacillaceae</taxon>
        <taxon>Lacticaseibacillus</taxon>
    </lineage>
</organism>
<dbReference type="InterPro" id="IPR006542">
    <property type="entry name" value="DUF1093"/>
</dbReference>
<dbReference type="EMBL" id="AZEU01000091">
    <property type="protein sequence ID" value="KRL47884.1"/>
    <property type="molecule type" value="Genomic_DNA"/>
</dbReference>
<dbReference type="Proteomes" id="UP000051790">
    <property type="component" value="Unassembled WGS sequence"/>
</dbReference>